<reference evidence="2 3" key="1">
    <citation type="submission" date="2016-12" db="EMBL/GenBank/DDBJ databases">
        <title>Study of bacterial adaptation to deep sea.</title>
        <authorList>
            <person name="Song J."/>
            <person name="Yoshizawa S."/>
            <person name="Kogure K."/>
        </authorList>
    </citation>
    <scope>NUCLEOTIDE SEQUENCE [LARGE SCALE GENOMIC DNA]</scope>
    <source>
        <strain evidence="2 3">SAORIC-165</strain>
    </source>
</reference>
<dbReference type="Proteomes" id="UP000239907">
    <property type="component" value="Unassembled WGS sequence"/>
</dbReference>
<dbReference type="Pfam" id="PF01183">
    <property type="entry name" value="Glyco_hydro_25"/>
    <property type="match status" value="1"/>
</dbReference>
<accession>A0A2S7U011</accession>
<dbReference type="GO" id="GO:0003796">
    <property type="term" value="F:lysozyme activity"/>
    <property type="evidence" value="ECO:0007669"/>
    <property type="project" value="InterPro"/>
</dbReference>
<evidence type="ECO:0000313" key="3">
    <source>
        <dbReference type="Proteomes" id="UP000239907"/>
    </source>
</evidence>
<dbReference type="AlphaFoldDB" id="A0A2S7U011"/>
<dbReference type="GO" id="GO:0016998">
    <property type="term" value="P:cell wall macromolecule catabolic process"/>
    <property type="evidence" value="ECO:0007669"/>
    <property type="project" value="InterPro"/>
</dbReference>
<dbReference type="RefSeq" id="WP_105042839.1">
    <property type="nucleotide sequence ID" value="NZ_MQWA01000001.1"/>
</dbReference>
<name>A0A2S7U011_9BACT</name>
<comment type="similarity">
    <text evidence="1">Belongs to the glycosyl hydrolase 25 family.</text>
</comment>
<dbReference type="EMBL" id="MQWA01000001">
    <property type="protein sequence ID" value="PQJ28338.1"/>
    <property type="molecule type" value="Genomic_DNA"/>
</dbReference>
<dbReference type="Gene3D" id="3.20.20.80">
    <property type="entry name" value="Glycosidases"/>
    <property type="match status" value="1"/>
</dbReference>
<dbReference type="OrthoDB" id="5298492at2"/>
<evidence type="ECO:0000313" key="2">
    <source>
        <dbReference type="EMBL" id="PQJ28338.1"/>
    </source>
</evidence>
<evidence type="ECO:0000256" key="1">
    <source>
        <dbReference type="ARBA" id="ARBA00010646"/>
    </source>
</evidence>
<proteinExistence type="inferred from homology"/>
<evidence type="ECO:0008006" key="4">
    <source>
        <dbReference type="Google" id="ProtNLM"/>
    </source>
</evidence>
<dbReference type="SUPFAM" id="SSF51445">
    <property type="entry name" value="(Trans)glycosidases"/>
    <property type="match status" value="1"/>
</dbReference>
<comment type="caution">
    <text evidence="2">The sequence shown here is derived from an EMBL/GenBank/DDBJ whole genome shotgun (WGS) entry which is preliminary data.</text>
</comment>
<organism evidence="2 3">
    <name type="scientific">Rubritalea profundi</name>
    <dbReference type="NCBI Taxonomy" id="1658618"/>
    <lineage>
        <taxon>Bacteria</taxon>
        <taxon>Pseudomonadati</taxon>
        <taxon>Verrucomicrobiota</taxon>
        <taxon>Verrucomicrobiia</taxon>
        <taxon>Verrucomicrobiales</taxon>
        <taxon>Rubritaleaceae</taxon>
        <taxon>Rubritalea</taxon>
    </lineage>
</organism>
<gene>
    <name evidence="2" type="ORF">BSZ32_07300</name>
</gene>
<dbReference type="GO" id="GO:0009253">
    <property type="term" value="P:peptidoglycan catabolic process"/>
    <property type="evidence" value="ECO:0007669"/>
    <property type="project" value="InterPro"/>
</dbReference>
<keyword evidence="3" id="KW-1185">Reference proteome</keyword>
<dbReference type="PROSITE" id="PS51904">
    <property type="entry name" value="GLYCOSYL_HYDROL_F25_2"/>
    <property type="match status" value="1"/>
</dbReference>
<dbReference type="PROSITE" id="PS51257">
    <property type="entry name" value="PROKAR_LIPOPROTEIN"/>
    <property type="match status" value="1"/>
</dbReference>
<sequence length="281" mass="31614">MFRFFPISLILPFFASCSSSDYGKVSYSSAPQVINVSDWDPKEKQRSGNSYSPNDQSALKANGAKALIARCAKGGYIDSKCADFLVGAERQGMLLGSYYYVLPVESASRQADRYLSRLRSIKSSRGLRTSKVLLVADFDTHCSASLMAGFVSEIHQRTGIHPVVYLENSSTIRNTLRHATPAQKAKLRHCPYWLALYSNRNTGLETPLKLAHASGVWHDWAMWQYGGVFWQGGRSKIHHYQGGNWKTPAYFGNLDRPIERSGFNGSEGQLRSFWNKHSWAW</sequence>
<dbReference type="InterPro" id="IPR002053">
    <property type="entry name" value="Glyco_hydro_25"/>
</dbReference>
<protein>
    <recommendedName>
        <fullName evidence="4">Glycoside hydrolase family 25</fullName>
    </recommendedName>
</protein>
<dbReference type="InterPro" id="IPR017853">
    <property type="entry name" value="GH"/>
</dbReference>